<dbReference type="AlphaFoldDB" id="I5C919"/>
<evidence type="ECO:0000256" key="6">
    <source>
        <dbReference type="ARBA" id="ARBA00023211"/>
    </source>
</evidence>
<dbReference type="Pfam" id="PF00149">
    <property type="entry name" value="Metallophos"/>
    <property type="match status" value="1"/>
</dbReference>
<feature type="domain" description="Calcineurin-like phosphoesterase" evidence="7">
    <location>
        <begin position="10"/>
        <end position="215"/>
    </location>
</feature>
<dbReference type="SUPFAM" id="SSF56300">
    <property type="entry name" value="Metallo-dependent phosphatases"/>
    <property type="match status" value="1"/>
</dbReference>
<dbReference type="GO" id="GO:0016020">
    <property type="term" value="C:membrane"/>
    <property type="evidence" value="ECO:0007669"/>
    <property type="project" value="GOC"/>
</dbReference>
<dbReference type="Gene3D" id="3.60.21.10">
    <property type="match status" value="1"/>
</dbReference>
<dbReference type="Proteomes" id="UP000005551">
    <property type="component" value="Unassembled WGS sequence"/>
</dbReference>
<dbReference type="PANTHER" id="PTHR34990:SF1">
    <property type="entry name" value="UDP-2,3-DIACYLGLUCOSAMINE HYDROLASE"/>
    <property type="match status" value="1"/>
</dbReference>
<evidence type="ECO:0000259" key="7">
    <source>
        <dbReference type="Pfam" id="PF00149"/>
    </source>
</evidence>
<dbReference type="PATRIC" id="fig|1189621.3.peg.874"/>
<sequence length="227" mass="26288">MKLTIPEGKRVYFASDFHLGAPDFSQSKAREEKICRWLERIRTDAAALFLVGDIFDFWFEYKHVVPKGFIPFLGKLADLRQEGLPIYLFTGNHDLWMQDYFPTELGIPVFHQPQSILLNDTKLLVGHGDGLGPGDRKYKVLKKFFTNPACRWLFRWLHPDVGMQIALNWSSSSRASNALKNEDFFRGPDEWLWAYAQQIEAQEHFPYYVFGHRHLPLDLPVGKAAAT</sequence>
<evidence type="ECO:0000256" key="1">
    <source>
        <dbReference type="ARBA" id="ARBA00022475"/>
    </source>
</evidence>
<gene>
    <name evidence="8" type="ORF">A3SI_04212</name>
</gene>
<dbReference type="CDD" id="cd07398">
    <property type="entry name" value="MPP_YbbF-LpxH"/>
    <property type="match status" value="1"/>
</dbReference>
<evidence type="ECO:0000256" key="3">
    <source>
        <dbReference type="ARBA" id="ARBA00022723"/>
    </source>
</evidence>
<protein>
    <submittedName>
        <fullName evidence="8">Metallophosphoesterase</fullName>
    </submittedName>
</protein>
<evidence type="ECO:0000256" key="5">
    <source>
        <dbReference type="ARBA" id="ARBA00023136"/>
    </source>
</evidence>
<dbReference type="RefSeq" id="WP_009053652.1">
    <property type="nucleotide sequence ID" value="NZ_AJYA01000008.1"/>
</dbReference>
<dbReference type="InterPro" id="IPR043461">
    <property type="entry name" value="LpxH-like"/>
</dbReference>
<keyword evidence="2" id="KW-0997">Cell inner membrane</keyword>
<dbReference type="GO" id="GO:0046872">
    <property type="term" value="F:metal ion binding"/>
    <property type="evidence" value="ECO:0007669"/>
    <property type="project" value="UniProtKB-KW"/>
</dbReference>
<keyword evidence="6" id="KW-0464">Manganese</keyword>
<evidence type="ECO:0000313" key="8">
    <source>
        <dbReference type="EMBL" id="EIM78321.1"/>
    </source>
</evidence>
<accession>I5C919</accession>
<keyword evidence="1" id="KW-1003">Cell membrane</keyword>
<comment type="caution">
    <text evidence="8">The sequence shown here is derived from an EMBL/GenBank/DDBJ whole genome shotgun (WGS) entry which is preliminary data.</text>
</comment>
<name>I5C919_9BACT</name>
<dbReference type="GO" id="GO:0009245">
    <property type="term" value="P:lipid A biosynthetic process"/>
    <property type="evidence" value="ECO:0007669"/>
    <property type="project" value="TreeGrafter"/>
</dbReference>
<keyword evidence="5" id="KW-0472">Membrane</keyword>
<dbReference type="GO" id="GO:0008758">
    <property type="term" value="F:UDP-2,3-diacylglucosamine hydrolase activity"/>
    <property type="evidence" value="ECO:0007669"/>
    <property type="project" value="TreeGrafter"/>
</dbReference>
<keyword evidence="4" id="KW-0378">Hydrolase</keyword>
<dbReference type="InterPro" id="IPR004843">
    <property type="entry name" value="Calcineurin-like_PHP"/>
</dbReference>
<dbReference type="STRING" id="1189621.A3SI_04212"/>
<dbReference type="EMBL" id="AJYA01000008">
    <property type="protein sequence ID" value="EIM78321.1"/>
    <property type="molecule type" value="Genomic_DNA"/>
</dbReference>
<dbReference type="InterPro" id="IPR029052">
    <property type="entry name" value="Metallo-depent_PP-like"/>
</dbReference>
<keyword evidence="9" id="KW-1185">Reference proteome</keyword>
<evidence type="ECO:0000256" key="4">
    <source>
        <dbReference type="ARBA" id="ARBA00022801"/>
    </source>
</evidence>
<evidence type="ECO:0000313" key="9">
    <source>
        <dbReference type="Proteomes" id="UP000005551"/>
    </source>
</evidence>
<evidence type="ECO:0000256" key="2">
    <source>
        <dbReference type="ARBA" id="ARBA00022519"/>
    </source>
</evidence>
<reference evidence="8 9" key="1">
    <citation type="submission" date="2012-05" db="EMBL/GenBank/DDBJ databases">
        <title>Genome sequence of Nitritalea halalkaliphila LW7.</title>
        <authorList>
            <person name="Jangir P.K."/>
            <person name="Singh A."/>
            <person name="Shivaji S."/>
            <person name="Sharma R."/>
        </authorList>
    </citation>
    <scope>NUCLEOTIDE SEQUENCE [LARGE SCALE GENOMIC DNA]</scope>
    <source>
        <strain evidence="8 9">LW7</strain>
    </source>
</reference>
<proteinExistence type="predicted"/>
<dbReference type="PANTHER" id="PTHR34990">
    <property type="entry name" value="UDP-2,3-DIACYLGLUCOSAMINE HYDROLASE-RELATED"/>
    <property type="match status" value="1"/>
</dbReference>
<keyword evidence="3" id="KW-0479">Metal-binding</keyword>
<organism evidence="8 9">
    <name type="scientific">Nitritalea halalkaliphila LW7</name>
    <dbReference type="NCBI Taxonomy" id="1189621"/>
    <lineage>
        <taxon>Bacteria</taxon>
        <taxon>Pseudomonadati</taxon>
        <taxon>Bacteroidota</taxon>
        <taxon>Cytophagia</taxon>
        <taxon>Cytophagales</taxon>
        <taxon>Cyclobacteriaceae</taxon>
        <taxon>Nitritalea</taxon>
    </lineage>
</organism>